<accession>A0A7M1QSW1</accession>
<dbReference type="Proteomes" id="UP000595053">
    <property type="component" value="Chromosome"/>
</dbReference>
<evidence type="ECO:0000313" key="1">
    <source>
        <dbReference type="EMBL" id="QOR44968.1"/>
    </source>
</evidence>
<organism evidence="1 2">
    <name type="scientific">Trueperella pecoris</name>
    <dbReference type="NCBI Taxonomy" id="2733571"/>
    <lineage>
        <taxon>Bacteria</taxon>
        <taxon>Bacillati</taxon>
        <taxon>Actinomycetota</taxon>
        <taxon>Actinomycetes</taxon>
        <taxon>Actinomycetales</taxon>
        <taxon>Actinomycetaceae</taxon>
        <taxon>Trueperella</taxon>
    </lineage>
</organism>
<accession>A0A8A5UDS4</accession>
<sequence>MGFDIVFFVVTALVALFGALTQIIPGPAILALGTVLWAAVIGKPTAWVWVVAVVAILAIGTLAKFAFPSAYLKREGISTRTLLIGAVAGVAGFFAVPFFGLFLGFPLGVYLAEARHSHETAWQNTLTALKGVGLSIVIEVLSVAIGLPVWAWGIWSV</sequence>
<gene>
    <name evidence="1" type="ORF">INS88_06660</name>
</gene>
<proteinExistence type="predicted"/>
<evidence type="ECO:0000313" key="2">
    <source>
        <dbReference type="Proteomes" id="UP000595053"/>
    </source>
</evidence>
<keyword evidence="2" id="KW-1185">Reference proteome</keyword>
<dbReference type="RefSeq" id="WP_197550761.1">
    <property type="nucleotide sequence ID" value="NZ_CP063213.1"/>
</dbReference>
<dbReference type="AlphaFoldDB" id="A0A7M1QSW1"/>
<dbReference type="InterPro" id="IPR007403">
    <property type="entry name" value="DUF456"/>
</dbReference>
<reference evidence="1 2" key="1">
    <citation type="submission" date="2020-10" db="EMBL/GenBank/DDBJ databases">
        <title>Trueperella pecoris sp. nov. isolated from bovine and porcine specimens.</title>
        <authorList>
            <person name="Schoenecker L."/>
            <person name="Schnydrig P."/>
            <person name="Brodard I."/>
            <person name="Thomann A."/>
            <person name="Hemphill A."/>
            <person name="Rodriguez-Campos S."/>
            <person name="Perreten V."/>
            <person name="Jores J."/>
            <person name="Kittl S."/>
        </authorList>
    </citation>
    <scope>NUCLEOTIDE SEQUENCE [LARGE SCALE GENOMIC DNA]</scope>
    <source>
        <strain evidence="1 2">15A0121</strain>
    </source>
</reference>
<dbReference type="Pfam" id="PF04306">
    <property type="entry name" value="DUF456"/>
    <property type="match status" value="1"/>
</dbReference>
<dbReference type="EMBL" id="CP063213">
    <property type="protein sequence ID" value="QOR44968.1"/>
    <property type="molecule type" value="Genomic_DNA"/>
</dbReference>
<protein>
    <submittedName>
        <fullName evidence="1">DUF456 domain-containing protein</fullName>
    </submittedName>
</protein>
<name>A0A7M1QSW1_9ACTO</name>